<evidence type="ECO:0000256" key="1">
    <source>
        <dbReference type="ARBA" id="ARBA00004123"/>
    </source>
</evidence>
<evidence type="ECO:0000259" key="14">
    <source>
        <dbReference type="PROSITE" id="PS50805"/>
    </source>
</evidence>
<evidence type="ECO:0000256" key="10">
    <source>
        <dbReference type="ARBA" id="ARBA00023242"/>
    </source>
</evidence>
<dbReference type="RefSeq" id="XP_010844089.1">
    <property type="nucleotide sequence ID" value="XM_010845787.1"/>
</dbReference>
<feature type="compositionally biased region" description="Acidic residues" evidence="12">
    <location>
        <begin position="48"/>
        <end position="57"/>
    </location>
</feature>
<keyword evidence="6" id="KW-0862">Zinc</keyword>
<dbReference type="PROSITE" id="PS00028">
    <property type="entry name" value="ZINC_FINGER_C2H2_1"/>
    <property type="match status" value="4"/>
</dbReference>
<dbReference type="SMART" id="SM00355">
    <property type="entry name" value="ZnF_C2H2"/>
    <property type="match status" value="6"/>
</dbReference>
<evidence type="ECO:0000256" key="3">
    <source>
        <dbReference type="ARBA" id="ARBA00022723"/>
    </source>
</evidence>
<evidence type="ECO:0000256" key="4">
    <source>
        <dbReference type="ARBA" id="ARBA00022737"/>
    </source>
</evidence>
<keyword evidence="8" id="KW-0238">DNA-binding</keyword>
<feature type="domain" description="C2H2-type" evidence="13">
    <location>
        <begin position="351"/>
        <end position="378"/>
    </location>
</feature>
<dbReference type="SUPFAM" id="SSF109640">
    <property type="entry name" value="KRAB domain (Kruppel-associated box)"/>
    <property type="match status" value="1"/>
</dbReference>
<dbReference type="CTD" id="100131017"/>
<evidence type="ECO:0000256" key="12">
    <source>
        <dbReference type="SAM" id="MobiDB-lite"/>
    </source>
</evidence>
<keyword evidence="15" id="KW-1185">Reference proteome</keyword>
<keyword evidence="4" id="KW-0677">Repeat</keyword>
<dbReference type="GO" id="GO:0000978">
    <property type="term" value="F:RNA polymerase II cis-regulatory region sequence-specific DNA binding"/>
    <property type="evidence" value="ECO:0007669"/>
    <property type="project" value="TreeGrafter"/>
</dbReference>
<evidence type="ECO:0000256" key="2">
    <source>
        <dbReference type="ARBA" id="ARBA00006991"/>
    </source>
</evidence>
<keyword evidence="10" id="KW-0539">Nucleus</keyword>
<dbReference type="PROSITE" id="PS50157">
    <property type="entry name" value="ZINC_FINGER_C2H2_2"/>
    <property type="match status" value="6"/>
</dbReference>
<evidence type="ECO:0000256" key="7">
    <source>
        <dbReference type="ARBA" id="ARBA00023015"/>
    </source>
</evidence>
<accession>A0A6P3HXU6</accession>
<dbReference type="Gene3D" id="3.30.160.60">
    <property type="entry name" value="Classic Zinc Finger"/>
    <property type="match status" value="7"/>
</dbReference>
<feature type="compositionally biased region" description="Acidic residues" evidence="12">
    <location>
        <begin position="134"/>
        <end position="153"/>
    </location>
</feature>
<dbReference type="FunFam" id="3.30.160.60:FF:000870">
    <property type="entry name" value="zinc finger protein 197 isoform X1"/>
    <property type="match status" value="1"/>
</dbReference>
<feature type="compositionally biased region" description="Acidic residues" evidence="12">
    <location>
        <begin position="77"/>
        <end position="86"/>
    </location>
</feature>
<feature type="domain" description="C2H2-type" evidence="13">
    <location>
        <begin position="549"/>
        <end position="576"/>
    </location>
</feature>
<dbReference type="GO" id="GO:0000785">
    <property type="term" value="C:chromatin"/>
    <property type="evidence" value="ECO:0007669"/>
    <property type="project" value="TreeGrafter"/>
</dbReference>
<feature type="domain" description="C2H2-type" evidence="13">
    <location>
        <begin position="435"/>
        <end position="462"/>
    </location>
</feature>
<sequence length="716" mass="78712">MRGGGASPSPSVFQAELRLLAEAMAAPRTTPDSPAAQLERLDGSECGPDQEEEEEEGKGDQVEALEERLEERLAEEVVVDADEADATVEAALAGEQSPASGTQECPHGGRDTESPGLQEKALQAFRAPATPRDEDLEREGEGDEEEEDEDEVDSLTSGSQGLVTFEDVAVYFSLEEWERLDAEQRELYKEVMRENYGILVSLGEQSPPSAGGILKQLLAGAGKGLLARCLLTSPVVFSSPSGAWFWTDDIEDHEEDDDEDFLAEVAEEENEPPGLWSAAYGVGDVPGTWGPDDSDSAQTPEGWGLDPGGLGVLAPGSESKPFLPDREPGASLLAPWAFPAAVAVPAGRPETTCDVCGKVFPHRSRLAKHQRYHAAVKPFGCDECGKGFVYRSHLAIHQRTHTGEKPFPCPDCGKRFVYKSHLVTHRRIHTGERPYRCAFFGAGFGRRSYLVTHQRTHTGERCRAGCGVSILLTAEAAQARPRGQSDSLPAPASQRGYCTAKPEVIIKLEQGEELWPLEFPGWSGPGLWEILCKIKLQPSPENSHRGGKQECKDCGKSFCVKSNLTKHQKMHTGEKPFKCNDMGKLTQVTISLHLHQGKNTEKKPYKSTKYGTSFCSKSALNYSSSLSYSKARTPSNVMKCGKRFYVKSNLINHQRIHTGEKPYEYKRCKKSFCMKSTLTVHQETPQGGSLMNIIIWEILLQEVNSKYEVIHTQEVS</sequence>
<feature type="region of interest" description="Disordered" evidence="12">
    <location>
        <begin position="23"/>
        <end position="159"/>
    </location>
</feature>
<dbReference type="Pfam" id="PF01352">
    <property type="entry name" value="KRAB"/>
    <property type="match status" value="1"/>
</dbReference>
<evidence type="ECO:0000259" key="13">
    <source>
        <dbReference type="PROSITE" id="PS50157"/>
    </source>
</evidence>
<dbReference type="FunFam" id="3.30.160.60:FF:000185">
    <property type="entry name" value="zinc finger protein 319"/>
    <property type="match status" value="1"/>
</dbReference>
<dbReference type="KEGG" id="bbis:104992800"/>
<dbReference type="SMART" id="SM00349">
    <property type="entry name" value="KRAB"/>
    <property type="match status" value="1"/>
</dbReference>
<dbReference type="SUPFAM" id="SSF57667">
    <property type="entry name" value="beta-beta-alpha zinc fingers"/>
    <property type="match status" value="5"/>
</dbReference>
<keyword evidence="5 11" id="KW-0863">Zinc-finger</keyword>
<dbReference type="InterPro" id="IPR013087">
    <property type="entry name" value="Znf_C2H2_type"/>
</dbReference>
<dbReference type="PANTHER" id="PTHR14003">
    <property type="entry name" value="TRANSCRIPTIONAL REPRESSOR PROTEIN YY"/>
    <property type="match status" value="1"/>
</dbReference>
<dbReference type="GeneID" id="104992800"/>
<evidence type="ECO:0000256" key="8">
    <source>
        <dbReference type="ARBA" id="ARBA00023125"/>
    </source>
</evidence>
<gene>
    <name evidence="16" type="primary">ZNF316</name>
</gene>
<feature type="domain" description="KRAB" evidence="14">
    <location>
        <begin position="163"/>
        <end position="258"/>
    </location>
</feature>
<dbReference type="FunFam" id="3.30.160.60:FF:000522">
    <property type="entry name" value="zinc finger protein 285"/>
    <property type="match status" value="1"/>
</dbReference>
<feature type="domain" description="C2H2-type" evidence="13">
    <location>
        <begin position="407"/>
        <end position="434"/>
    </location>
</feature>
<dbReference type="OrthoDB" id="9445482at2759"/>
<name>A0A6P3HXU6_BISBB</name>
<evidence type="ECO:0000256" key="9">
    <source>
        <dbReference type="ARBA" id="ARBA00023163"/>
    </source>
</evidence>
<protein>
    <submittedName>
        <fullName evidence="16">Zinc finger protein 316</fullName>
    </submittedName>
</protein>
<dbReference type="GO" id="GO:0008270">
    <property type="term" value="F:zinc ion binding"/>
    <property type="evidence" value="ECO:0007669"/>
    <property type="project" value="UniProtKB-KW"/>
</dbReference>
<feature type="domain" description="C2H2-type" evidence="13">
    <location>
        <begin position="635"/>
        <end position="662"/>
    </location>
</feature>
<keyword evidence="3" id="KW-0479">Metal-binding</keyword>
<feature type="compositionally biased region" description="Basic and acidic residues" evidence="12">
    <location>
        <begin position="58"/>
        <end position="75"/>
    </location>
</feature>
<dbReference type="CDD" id="cd07765">
    <property type="entry name" value="KRAB_A-box"/>
    <property type="match status" value="1"/>
</dbReference>
<evidence type="ECO:0000256" key="11">
    <source>
        <dbReference type="PROSITE-ProRule" id="PRU00042"/>
    </source>
</evidence>
<reference evidence="16" key="1">
    <citation type="submission" date="2025-08" db="UniProtKB">
        <authorList>
            <consortium name="RefSeq"/>
        </authorList>
    </citation>
    <scope>IDENTIFICATION</scope>
    <source>
        <tissue evidence="16">Blood</tissue>
    </source>
</reference>
<dbReference type="GO" id="GO:0031519">
    <property type="term" value="C:PcG protein complex"/>
    <property type="evidence" value="ECO:0007669"/>
    <property type="project" value="TreeGrafter"/>
</dbReference>
<dbReference type="GO" id="GO:0005667">
    <property type="term" value="C:transcription regulator complex"/>
    <property type="evidence" value="ECO:0007669"/>
    <property type="project" value="TreeGrafter"/>
</dbReference>
<evidence type="ECO:0000256" key="5">
    <source>
        <dbReference type="ARBA" id="ARBA00022771"/>
    </source>
</evidence>
<keyword evidence="9" id="KW-0804">Transcription</keyword>
<dbReference type="AlphaFoldDB" id="A0A6P3HXU6"/>
<dbReference type="InterPro" id="IPR036236">
    <property type="entry name" value="Znf_C2H2_sf"/>
</dbReference>
<dbReference type="Gene3D" id="6.10.140.140">
    <property type="match status" value="1"/>
</dbReference>
<organism evidence="15 16">
    <name type="scientific">Bison bison bison</name>
    <name type="common">North American plains bison</name>
    <dbReference type="NCBI Taxonomy" id="43346"/>
    <lineage>
        <taxon>Eukaryota</taxon>
        <taxon>Metazoa</taxon>
        <taxon>Chordata</taxon>
        <taxon>Craniata</taxon>
        <taxon>Vertebrata</taxon>
        <taxon>Euteleostomi</taxon>
        <taxon>Mammalia</taxon>
        <taxon>Eutheria</taxon>
        <taxon>Laurasiatheria</taxon>
        <taxon>Artiodactyla</taxon>
        <taxon>Ruminantia</taxon>
        <taxon>Pecora</taxon>
        <taxon>Bovidae</taxon>
        <taxon>Bovinae</taxon>
        <taxon>Bison</taxon>
    </lineage>
</organism>
<dbReference type="PANTHER" id="PTHR14003:SF19">
    <property type="entry name" value="YY2 TRANSCRIPTION FACTOR"/>
    <property type="match status" value="1"/>
</dbReference>
<proteinExistence type="inferred from homology"/>
<evidence type="ECO:0000313" key="16">
    <source>
        <dbReference type="RefSeq" id="XP_010844089.1"/>
    </source>
</evidence>
<comment type="similarity">
    <text evidence="2">Belongs to the krueppel C2H2-type zinc-finger protein family.</text>
</comment>
<feature type="domain" description="C2H2-type" evidence="13">
    <location>
        <begin position="379"/>
        <end position="406"/>
    </location>
</feature>
<comment type="subcellular location">
    <subcellularLocation>
        <location evidence="1">Nucleus</location>
    </subcellularLocation>
</comment>
<evidence type="ECO:0000313" key="15">
    <source>
        <dbReference type="Proteomes" id="UP000515208"/>
    </source>
</evidence>
<dbReference type="FunFam" id="3.30.160.60:FF:002343">
    <property type="entry name" value="Zinc finger protein 33A"/>
    <property type="match status" value="1"/>
</dbReference>
<dbReference type="PROSITE" id="PS50805">
    <property type="entry name" value="KRAB"/>
    <property type="match status" value="1"/>
</dbReference>
<dbReference type="FunFam" id="3.30.160.60:FF:001498">
    <property type="entry name" value="Zinc finger protein 404"/>
    <property type="match status" value="2"/>
</dbReference>
<dbReference type="Pfam" id="PF00096">
    <property type="entry name" value="zf-C2H2"/>
    <property type="match status" value="5"/>
</dbReference>
<dbReference type="InterPro" id="IPR001909">
    <property type="entry name" value="KRAB"/>
</dbReference>
<dbReference type="Proteomes" id="UP000515208">
    <property type="component" value="Unplaced"/>
</dbReference>
<keyword evidence="7" id="KW-0805">Transcription regulation</keyword>
<dbReference type="GO" id="GO:0000981">
    <property type="term" value="F:DNA-binding transcription factor activity, RNA polymerase II-specific"/>
    <property type="evidence" value="ECO:0007669"/>
    <property type="project" value="TreeGrafter"/>
</dbReference>
<evidence type="ECO:0000256" key="6">
    <source>
        <dbReference type="ARBA" id="ARBA00022833"/>
    </source>
</evidence>
<dbReference type="InterPro" id="IPR036051">
    <property type="entry name" value="KRAB_dom_sf"/>
</dbReference>